<dbReference type="InterPro" id="IPR004033">
    <property type="entry name" value="UbiE/COQ5_MeTrFase"/>
</dbReference>
<name>A0A8J7J6J7_9CYAN</name>
<proteinExistence type="predicted"/>
<feature type="domain" description="Methyltransferase" evidence="1">
    <location>
        <begin position="45"/>
        <end position="157"/>
    </location>
</feature>
<dbReference type="PROSITE" id="PS51608">
    <property type="entry name" value="SAM_MT_UBIE"/>
    <property type="match status" value="1"/>
</dbReference>
<dbReference type="SUPFAM" id="SSF53335">
    <property type="entry name" value="S-adenosyl-L-methionine-dependent methyltransferases"/>
    <property type="match status" value="1"/>
</dbReference>
<comment type="caution">
    <text evidence="2">The sequence shown here is derived from an EMBL/GenBank/DDBJ whole genome shotgun (WGS) entry which is preliminary data.</text>
</comment>
<organism evidence="2 3">
    <name type="scientific">Lusitaniella coriacea LEGE 07157</name>
    <dbReference type="NCBI Taxonomy" id="945747"/>
    <lineage>
        <taxon>Bacteria</taxon>
        <taxon>Bacillati</taxon>
        <taxon>Cyanobacteriota</taxon>
        <taxon>Cyanophyceae</taxon>
        <taxon>Spirulinales</taxon>
        <taxon>Lusitaniellaceae</taxon>
        <taxon>Lusitaniella</taxon>
    </lineage>
</organism>
<dbReference type="Proteomes" id="UP000654482">
    <property type="component" value="Unassembled WGS sequence"/>
</dbReference>
<evidence type="ECO:0000313" key="2">
    <source>
        <dbReference type="EMBL" id="MBE9118744.1"/>
    </source>
</evidence>
<evidence type="ECO:0000259" key="1">
    <source>
        <dbReference type="Pfam" id="PF13847"/>
    </source>
</evidence>
<gene>
    <name evidence="2" type="ORF">IQ249_22915</name>
</gene>
<evidence type="ECO:0000313" key="3">
    <source>
        <dbReference type="Proteomes" id="UP000654482"/>
    </source>
</evidence>
<dbReference type="RefSeq" id="WP_194031836.1">
    <property type="nucleotide sequence ID" value="NZ_JADEWZ010000059.1"/>
</dbReference>
<sequence>MNSSLDLSPYKQQVSAIFDRRTNYDKGNFHPKLAHRLVEYAQLREGQNVLDVATGTGLVAIEAAQIVGSPGKVVGVDISSGMLELAQQKINALRLKNIDLQLGDIETIQLPENYFDTILCCAALIYMENIPTALHQCYRFLKPSGTIVLNGFSQTAFVTTQVLIKVVEKYGIELLSPNEPTGTEQKSYELLKNAGFVEIEIKTEQFGEYISLSQAKRWTWEDILQFPLNSPLLQLSDSQLSQLKDDYFSELEARVRDGKIWNDITTFWICGRKKISRFSMSSSTNKLSYSAKL</sequence>
<dbReference type="PANTHER" id="PTHR43591:SF99">
    <property type="entry name" value="OS06G0646000 PROTEIN"/>
    <property type="match status" value="1"/>
</dbReference>
<dbReference type="GO" id="GO:0032259">
    <property type="term" value="P:methylation"/>
    <property type="evidence" value="ECO:0007669"/>
    <property type="project" value="UniProtKB-KW"/>
</dbReference>
<protein>
    <submittedName>
        <fullName evidence="2">Methyltransferase domain-containing protein</fullName>
    </submittedName>
</protein>
<dbReference type="CDD" id="cd02440">
    <property type="entry name" value="AdoMet_MTases"/>
    <property type="match status" value="1"/>
</dbReference>
<dbReference type="GO" id="GO:0008168">
    <property type="term" value="F:methyltransferase activity"/>
    <property type="evidence" value="ECO:0007669"/>
    <property type="project" value="UniProtKB-KW"/>
</dbReference>
<dbReference type="InterPro" id="IPR025714">
    <property type="entry name" value="Methyltranfer_dom"/>
</dbReference>
<keyword evidence="2" id="KW-0489">Methyltransferase</keyword>
<keyword evidence="3" id="KW-1185">Reference proteome</keyword>
<keyword evidence="2" id="KW-0808">Transferase</keyword>
<dbReference type="EMBL" id="JADEWZ010000059">
    <property type="protein sequence ID" value="MBE9118744.1"/>
    <property type="molecule type" value="Genomic_DNA"/>
</dbReference>
<reference evidence="2" key="1">
    <citation type="submission" date="2020-10" db="EMBL/GenBank/DDBJ databases">
        <authorList>
            <person name="Castelo-Branco R."/>
            <person name="Eusebio N."/>
            <person name="Adriana R."/>
            <person name="Vieira A."/>
            <person name="Brugerolle De Fraissinette N."/>
            <person name="Rezende De Castro R."/>
            <person name="Schneider M.P."/>
            <person name="Vasconcelos V."/>
            <person name="Leao P.N."/>
        </authorList>
    </citation>
    <scope>NUCLEOTIDE SEQUENCE</scope>
    <source>
        <strain evidence="2">LEGE 07157</strain>
    </source>
</reference>
<dbReference type="PANTHER" id="PTHR43591">
    <property type="entry name" value="METHYLTRANSFERASE"/>
    <property type="match status" value="1"/>
</dbReference>
<dbReference type="Gene3D" id="3.40.50.150">
    <property type="entry name" value="Vaccinia Virus protein VP39"/>
    <property type="match status" value="1"/>
</dbReference>
<dbReference type="InterPro" id="IPR029063">
    <property type="entry name" value="SAM-dependent_MTases_sf"/>
</dbReference>
<dbReference type="AlphaFoldDB" id="A0A8J7J6J7"/>
<dbReference type="Pfam" id="PF13847">
    <property type="entry name" value="Methyltransf_31"/>
    <property type="match status" value="1"/>
</dbReference>
<accession>A0A8J7J6J7</accession>